<dbReference type="Proteomes" id="UP000265566">
    <property type="component" value="Chromosome 8"/>
</dbReference>
<keyword evidence="5 6" id="KW-0472">Membrane</keyword>
<evidence type="ECO:0000313" key="11">
    <source>
        <dbReference type="Proteomes" id="UP000265566"/>
    </source>
</evidence>
<dbReference type="EnsemblPlants" id="AET04374">
    <property type="protein sequence ID" value="AET04374"/>
    <property type="gene ID" value="MTR_8g088110"/>
</dbReference>
<evidence type="ECO:0000256" key="1">
    <source>
        <dbReference type="ARBA" id="ARBA00004141"/>
    </source>
</evidence>
<dbReference type="Gramene" id="rna49220">
    <property type="protein sequence ID" value="RHN42737.1"/>
    <property type="gene ID" value="gene49220"/>
</dbReference>
<keyword evidence="4 6" id="KW-1133">Transmembrane helix</keyword>
<reference evidence="7 10" key="2">
    <citation type="journal article" date="2014" name="BMC Genomics">
        <title>An improved genome release (version Mt4.0) for the model legume Medicago truncatula.</title>
        <authorList>
            <person name="Tang H."/>
            <person name="Krishnakumar V."/>
            <person name="Bidwell S."/>
            <person name="Rosen B."/>
            <person name="Chan A."/>
            <person name="Zhou S."/>
            <person name="Gentzbittel L."/>
            <person name="Childs K.L."/>
            <person name="Yandell M."/>
            <person name="Gundlach H."/>
            <person name="Mayer K.F."/>
            <person name="Schwartz D.C."/>
            <person name="Town C.D."/>
        </authorList>
    </citation>
    <scope>GENOME REANNOTATION</scope>
    <source>
        <strain evidence="9 10">cv. Jemalong A17</strain>
    </source>
</reference>
<evidence type="ECO:0000256" key="3">
    <source>
        <dbReference type="ARBA" id="ARBA00022692"/>
    </source>
</evidence>
<comment type="similarity">
    <text evidence="2">Belongs to the Cold-regulated 413 protein family.</text>
</comment>
<dbReference type="Proteomes" id="UP000002051">
    <property type="component" value="Chromosome 8"/>
</dbReference>
<dbReference type="EMBL" id="PSQE01000008">
    <property type="protein sequence ID" value="RHN42737.1"/>
    <property type="molecule type" value="Genomic_DNA"/>
</dbReference>
<evidence type="ECO:0000313" key="8">
    <source>
        <dbReference type="EMBL" id="RHN42737.1"/>
    </source>
</evidence>
<dbReference type="STRING" id="3880.G7L817"/>
<dbReference type="PANTHER" id="PTHR33596:SF17">
    <property type="entry name" value="COLD-REGULATED 413 INNER MEMBRANE PROTEIN 1, CHLOROPLASTIC-RELATED"/>
    <property type="match status" value="1"/>
</dbReference>
<sequence>MISSSTLGCVLSSSSSTSIVNARSTTFSLLNCTRTTDPSSSSSLSFSHPRTFNPLCLRSFTRHYGIKIAHNPKTSTNGFRLFSSYAPYPFTTPNIQWLSTVSSLVLILAKGTAVPKSFIVPLFALQAPAPVFSWIQGRYGVWSAFLALLVRLFFHIPGELELPFIAFLLVIVAPHEAVRLRDTKEGAVISLLIAVYLAFQHFSRTSLEKSFDQGSVVSTLAVIGITVASLLLLI</sequence>
<dbReference type="eggNOG" id="ENOG502RXZY">
    <property type="taxonomic scope" value="Eukaryota"/>
</dbReference>
<reference evidence="8" key="5">
    <citation type="journal article" date="2018" name="Nat. Plants">
        <title>Whole-genome landscape of Medicago truncatula symbiotic genes.</title>
        <authorList>
            <person name="Pecrix Y."/>
            <person name="Gamas P."/>
            <person name="Carrere S."/>
        </authorList>
    </citation>
    <scope>NUCLEOTIDE SEQUENCE</scope>
    <source>
        <tissue evidence="8">Leaves</tissue>
    </source>
</reference>
<proteinExistence type="inferred from homology"/>
<feature type="transmembrane region" description="Helical" evidence="6">
    <location>
        <begin position="185"/>
        <end position="202"/>
    </location>
</feature>
<dbReference type="PaxDb" id="3880-AET04374"/>
<comment type="subcellular location">
    <subcellularLocation>
        <location evidence="1">Membrane</location>
        <topology evidence="1">Multi-pass membrane protein</topology>
    </subcellularLocation>
</comment>
<accession>G7L817</accession>
<dbReference type="Pfam" id="PF05562">
    <property type="entry name" value="WCOR413"/>
    <property type="match status" value="1"/>
</dbReference>
<dbReference type="PANTHER" id="PTHR33596">
    <property type="entry name" value="COLD-REGULATED 413 PLASMA MEMBRANE PROTEIN 2"/>
    <property type="match status" value="1"/>
</dbReference>
<evidence type="ECO:0000256" key="2">
    <source>
        <dbReference type="ARBA" id="ARBA00005852"/>
    </source>
</evidence>
<protein>
    <submittedName>
        <fullName evidence="7">Cold acclimation protein WCOR413</fullName>
    </submittedName>
    <submittedName>
        <fullName evidence="8">Putative cold-regulated 413 protein</fullName>
    </submittedName>
</protein>
<dbReference type="InterPro" id="IPR008892">
    <property type="entry name" value="COR413"/>
</dbReference>
<keyword evidence="3 6" id="KW-0812">Transmembrane</keyword>
<evidence type="ECO:0000313" key="10">
    <source>
        <dbReference type="Proteomes" id="UP000002051"/>
    </source>
</evidence>
<dbReference type="HOGENOM" id="CLU_106898_0_0_1"/>
<feature type="transmembrane region" description="Helical" evidence="6">
    <location>
        <begin position="162"/>
        <end position="178"/>
    </location>
</feature>
<dbReference type="OrthoDB" id="1928310at2759"/>
<reference evidence="7 10" key="1">
    <citation type="journal article" date="2011" name="Nature">
        <title>The Medicago genome provides insight into the evolution of rhizobial symbioses.</title>
        <authorList>
            <person name="Young N.D."/>
            <person name="Debelle F."/>
            <person name="Oldroyd G.E."/>
            <person name="Geurts R."/>
            <person name="Cannon S.B."/>
            <person name="Udvardi M.K."/>
            <person name="Benedito V.A."/>
            <person name="Mayer K.F."/>
            <person name="Gouzy J."/>
            <person name="Schoof H."/>
            <person name="Van de Peer Y."/>
            <person name="Proost S."/>
            <person name="Cook D.R."/>
            <person name="Meyers B.C."/>
            <person name="Spannagl M."/>
            <person name="Cheung F."/>
            <person name="De Mita S."/>
            <person name="Krishnakumar V."/>
            <person name="Gundlach H."/>
            <person name="Zhou S."/>
            <person name="Mudge J."/>
            <person name="Bharti A.K."/>
            <person name="Murray J.D."/>
            <person name="Naoumkina M.A."/>
            <person name="Rosen B."/>
            <person name="Silverstein K.A."/>
            <person name="Tang H."/>
            <person name="Rombauts S."/>
            <person name="Zhao P.X."/>
            <person name="Zhou P."/>
            <person name="Barbe V."/>
            <person name="Bardou P."/>
            <person name="Bechner M."/>
            <person name="Bellec A."/>
            <person name="Berger A."/>
            <person name="Berges H."/>
            <person name="Bidwell S."/>
            <person name="Bisseling T."/>
            <person name="Choisne N."/>
            <person name="Couloux A."/>
            <person name="Denny R."/>
            <person name="Deshpande S."/>
            <person name="Dai X."/>
            <person name="Doyle J.J."/>
            <person name="Dudez A.M."/>
            <person name="Farmer A.D."/>
            <person name="Fouteau S."/>
            <person name="Franken C."/>
            <person name="Gibelin C."/>
            <person name="Gish J."/>
            <person name="Goldstein S."/>
            <person name="Gonzalez A.J."/>
            <person name="Green P.J."/>
            <person name="Hallab A."/>
            <person name="Hartog M."/>
            <person name="Hua A."/>
            <person name="Humphray S.J."/>
            <person name="Jeong D.H."/>
            <person name="Jing Y."/>
            <person name="Jocker A."/>
            <person name="Kenton S.M."/>
            <person name="Kim D.J."/>
            <person name="Klee K."/>
            <person name="Lai H."/>
            <person name="Lang C."/>
            <person name="Lin S."/>
            <person name="Macmil S.L."/>
            <person name="Magdelenat G."/>
            <person name="Matthews L."/>
            <person name="McCorrison J."/>
            <person name="Monaghan E.L."/>
            <person name="Mun J.H."/>
            <person name="Najar F.Z."/>
            <person name="Nicholson C."/>
            <person name="Noirot C."/>
            <person name="O'Bleness M."/>
            <person name="Paule C.R."/>
            <person name="Poulain J."/>
            <person name="Prion F."/>
            <person name="Qin B."/>
            <person name="Qu C."/>
            <person name="Retzel E.F."/>
            <person name="Riddle C."/>
            <person name="Sallet E."/>
            <person name="Samain S."/>
            <person name="Samson N."/>
            <person name="Sanders I."/>
            <person name="Saurat O."/>
            <person name="Scarpelli C."/>
            <person name="Schiex T."/>
            <person name="Segurens B."/>
            <person name="Severin A.J."/>
            <person name="Sherrier D.J."/>
            <person name="Shi R."/>
            <person name="Sims S."/>
            <person name="Singer S.R."/>
            <person name="Sinharoy S."/>
            <person name="Sterck L."/>
            <person name="Viollet A."/>
            <person name="Wang B.B."/>
            <person name="Wang K."/>
            <person name="Wang M."/>
            <person name="Wang X."/>
            <person name="Warfsmann J."/>
            <person name="Weissenbach J."/>
            <person name="White D.D."/>
            <person name="White J.D."/>
            <person name="Wiley G.B."/>
            <person name="Wincker P."/>
            <person name="Xing Y."/>
            <person name="Yang L."/>
            <person name="Yao Z."/>
            <person name="Ying F."/>
            <person name="Zhai J."/>
            <person name="Zhou L."/>
            <person name="Zuber A."/>
            <person name="Denarie J."/>
            <person name="Dixon R.A."/>
            <person name="May G.D."/>
            <person name="Schwartz D.C."/>
            <person name="Rogers J."/>
            <person name="Quetier F."/>
            <person name="Town C.D."/>
            <person name="Roe B.A."/>
        </authorList>
    </citation>
    <scope>NUCLEOTIDE SEQUENCE [LARGE SCALE GENOMIC DNA]</scope>
    <source>
        <strain evidence="7">A17</strain>
        <strain evidence="9 10">cv. Jemalong A17</strain>
    </source>
</reference>
<dbReference type="OMA" id="PRNLQWV"/>
<gene>
    <name evidence="9" type="primary">11408207</name>
    <name evidence="7" type="ordered locus">MTR_8g088110</name>
    <name evidence="8" type="ORF">MtrunA17_Chr8g0380221</name>
</gene>
<evidence type="ECO:0000313" key="9">
    <source>
        <dbReference type="EnsemblPlants" id="AET04374"/>
    </source>
</evidence>
<dbReference type="AlphaFoldDB" id="G7L817"/>
<dbReference type="EMBL" id="CM001224">
    <property type="protein sequence ID" value="AET04374.1"/>
    <property type="molecule type" value="Genomic_DNA"/>
</dbReference>
<keyword evidence="10" id="KW-1185">Reference proteome</keyword>
<reference evidence="11" key="4">
    <citation type="journal article" date="2018" name="Nat. Plants">
        <title>Whole-genome landscape of Medicago truncatula symbiotic genes.</title>
        <authorList>
            <person name="Pecrix Y."/>
            <person name="Staton S.E."/>
            <person name="Sallet E."/>
            <person name="Lelandais-Briere C."/>
            <person name="Moreau S."/>
            <person name="Carrere S."/>
            <person name="Blein T."/>
            <person name="Jardinaud M.F."/>
            <person name="Latrasse D."/>
            <person name="Zouine M."/>
            <person name="Zahm M."/>
            <person name="Kreplak J."/>
            <person name="Mayjonade B."/>
            <person name="Satge C."/>
            <person name="Perez M."/>
            <person name="Cauet S."/>
            <person name="Marande W."/>
            <person name="Chantry-Darmon C."/>
            <person name="Lopez-Roques C."/>
            <person name="Bouchez O."/>
            <person name="Berard A."/>
            <person name="Debelle F."/>
            <person name="Munos S."/>
            <person name="Bendahmane A."/>
            <person name="Berges H."/>
            <person name="Niebel A."/>
            <person name="Buitink J."/>
            <person name="Frugier F."/>
            <person name="Benhamed M."/>
            <person name="Crespi M."/>
            <person name="Gouzy J."/>
            <person name="Gamas P."/>
        </authorList>
    </citation>
    <scope>NUCLEOTIDE SEQUENCE [LARGE SCALE GENOMIC DNA]</scope>
    <source>
        <strain evidence="11">cv. Jemalong A17</strain>
    </source>
</reference>
<evidence type="ECO:0000256" key="6">
    <source>
        <dbReference type="SAM" id="Phobius"/>
    </source>
</evidence>
<evidence type="ECO:0000256" key="4">
    <source>
        <dbReference type="ARBA" id="ARBA00022989"/>
    </source>
</evidence>
<reference evidence="9" key="3">
    <citation type="submission" date="2015-04" db="UniProtKB">
        <authorList>
            <consortium name="EnsemblPlants"/>
        </authorList>
    </citation>
    <scope>IDENTIFICATION</scope>
    <source>
        <strain evidence="9">cv. Jemalong A17</strain>
    </source>
</reference>
<evidence type="ECO:0000256" key="5">
    <source>
        <dbReference type="ARBA" id="ARBA00023136"/>
    </source>
</evidence>
<evidence type="ECO:0000313" key="7">
    <source>
        <dbReference type="EMBL" id="AET04374.1"/>
    </source>
</evidence>
<name>G7L817_MEDTR</name>
<dbReference type="GO" id="GO:0016020">
    <property type="term" value="C:membrane"/>
    <property type="evidence" value="ECO:0007669"/>
    <property type="project" value="UniProtKB-SubCell"/>
</dbReference>
<feature type="transmembrane region" description="Helical" evidence="6">
    <location>
        <begin position="214"/>
        <end position="233"/>
    </location>
</feature>
<organism evidence="7 10">
    <name type="scientific">Medicago truncatula</name>
    <name type="common">Barrel medic</name>
    <name type="synonym">Medicago tribuloides</name>
    <dbReference type="NCBI Taxonomy" id="3880"/>
    <lineage>
        <taxon>Eukaryota</taxon>
        <taxon>Viridiplantae</taxon>
        <taxon>Streptophyta</taxon>
        <taxon>Embryophyta</taxon>
        <taxon>Tracheophyta</taxon>
        <taxon>Spermatophyta</taxon>
        <taxon>Magnoliopsida</taxon>
        <taxon>eudicotyledons</taxon>
        <taxon>Gunneridae</taxon>
        <taxon>Pentapetalae</taxon>
        <taxon>rosids</taxon>
        <taxon>fabids</taxon>
        <taxon>Fabales</taxon>
        <taxon>Fabaceae</taxon>
        <taxon>Papilionoideae</taxon>
        <taxon>50 kb inversion clade</taxon>
        <taxon>NPAAA clade</taxon>
        <taxon>Hologalegina</taxon>
        <taxon>IRL clade</taxon>
        <taxon>Trifolieae</taxon>
        <taxon>Medicago</taxon>
    </lineage>
</organism>
<dbReference type="KEGG" id="mtr:11408207"/>